<protein>
    <submittedName>
        <fullName evidence="1">Uncharacterized protein</fullName>
    </submittedName>
</protein>
<dbReference type="EMBL" id="JACHFJ010000017">
    <property type="protein sequence ID" value="MBB5374429.1"/>
    <property type="molecule type" value="Genomic_DNA"/>
</dbReference>
<evidence type="ECO:0000313" key="2">
    <source>
        <dbReference type="Proteomes" id="UP000553706"/>
    </source>
</evidence>
<reference evidence="1 2" key="1">
    <citation type="submission" date="2020-08" db="EMBL/GenBank/DDBJ databases">
        <title>Genomic Encyclopedia of Type Strains, Phase IV (KMG-IV): sequencing the most valuable type-strain genomes for metagenomic binning, comparative biology and taxonomic classification.</title>
        <authorList>
            <person name="Goeker M."/>
        </authorList>
    </citation>
    <scope>NUCLEOTIDE SEQUENCE [LARGE SCALE GENOMIC DNA]</scope>
    <source>
        <strain evidence="1 2">DSM 27026</strain>
    </source>
</reference>
<organism evidence="1 2">
    <name type="scientific">Acidocella aromatica</name>
    <dbReference type="NCBI Taxonomy" id="1303579"/>
    <lineage>
        <taxon>Bacteria</taxon>
        <taxon>Pseudomonadati</taxon>
        <taxon>Pseudomonadota</taxon>
        <taxon>Alphaproteobacteria</taxon>
        <taxon>Acetobacterales</taxon>
        <taxon>Acidocellaceae</taxon>
        <taxon>Acidocella</taxon>
    </lineage>
</organism>
<evidence type="ECO:0000313" key="1">
    <source>
        <dbReference type="EMBL" id="MBB5374429.1"/>
    </source>
</evidence>
<proteinExistence type="predicted"/>
<dbReference type="AlphaFoldDB" id="A0A840VQP2"/>
<dbReference type="Proteomes" id="UP000553706">
    <property type="component" value="Unassembled WGS sequence"/>
</dbReference>
<gene>
    <name evidence="1" type="ORF">HNP71_002703</name>
</gene>
<accession>A0A840VQP2</accession>
<dbReference type="RefSeq" id="WP_183267447.1">
    <property type="nucleotide sequence ID" value="NZ_JACHFJ010000017.1"/>
</dbReference>
<name>A0A840VQP2_9PROT</name>
<comment type="caution">
    <text evidence="1">The sequence shown here is derived from an EMBL/GenBank/DDBJ whole genome shotgun (WGS) entry which is preliminary data.</text>
</comment>
<sequence>MDMPRPDDVLLDTKNEFVGASARGGGFGQRGFNYLQRRRVVLVGSDIPGIEAADIRLALRKFRLGPALRM</sequence>
<keyword evidence="2" id="KW-1185">Reference proteome</keyword>